<dbReference type="AlphaFoldDB" id="A0A0M0JE04"/>
<evidence type="ECO:0000313" key="2">
    <source>
        <dbReference type="Proteomes" id="UP000037460"/>
    </source>
</evidence>
<organism evidence="1 2">
    <name type="scientific">Chrysochromulina tobinii</name>
    <dbReference type="NCBI Taxonomy" id="1460289"/>
    <lineage>
        <taxon>Eukaryota</taxon>
        <taxon>Haptista</taxon>
        <taxon>Haptophyta</taxon>
        <taxon>Prymnesiophyceae</taxon>
        <taxon>Prymnesiales</taxon>
        <taxon>Chrysochromulinaceae</taxon>
        <taxon>Chrysochromulina</taxon>
    </lineage>
</organism>
<protein>
    <submittedName>
        <fullName evidence="1">Uncharacterized protein</fullName>
    </submittedName>
</protein>
<gene>
    <name evidence="1" type="ORF">Ctob_007069</name>
</gene>
<keyword evidence="2" id="KW-1185">Reference proteome</keyword>
<dbReference type="EMBL" id="JWZX01003078">
    <property type="protein sequence ID" value="KOO24582.1"/>
    <property type="molecule type" value="Genomic_DNA"/>
</dbReference>
<comment type="caution">
    <text evidence="1">The sequence shown here is derived from an EMBL/GenBank/DDBJ whole genome shotgun (WGS) entry which is preliminary data.</text>
</comment>
<dbReference type="OrthoDB" id="10263630at2759"/>
<dbReference type="Proteomes" id="UP000037460">
    <property type="component" value="Unassembled WGS sequence"/>
</dbReference>
<proteinExistence type="predicted"/>
<sequence>MLTVVLVGAAVSGFSQSWALQQLNHRGAVSSIPAIMSAASSSRRAMIEGAAALLLFGGAPLAAEASGGATAGKYTTIPIAKRRYYGRVKQGVFEYLAVGAAVKKGELSSATIDDFFADTILVSTARQKRTCNGNDDACTTKEKYSSRWEDMKLSMFLLGNAFRTDSGKPPEKVKQVKEAKAFFGQVDKLQKARMKGDRKGTALAYAASIEALEAFLNDVDLPPTFAPDYKEAADQEVPSLCQGSFCI</sequence>
<evidence type="ECO:0000313" key="1">
    <source>
        <dbReference type="EMBL" id="KOO24582.1"/>
    </source>
</evidence>
<accession>A0A0M0JE04</accession>
<name>A0A0M0JE04_9EUKA</name>
<reference evidence="2" key="1">
    <citation type="journal article" date="2015" name="PLoS Genet.">
        <title>Genome Sequence and Transcriptome Analyses of Chrysochromulina tobin: Metabolic Tools for Enhanced Algal Fitness in the Prominent Order Prymnesiales (Haptophyceae).</title>
        <authorList>
            <person name="Hovde B.T."/>
            <person name="Deodato C.R."/>
            <person name="Hunsperger H.M."/>
            <person name="Ryken S.A."/>
            <person name="Yost W."/>
            <person name="Jha R.K."/>
            <person name="Patterson J."/>
            <person name="Monnat R.J. Jr."/>
            <person name="Barlow S.B."/>
            <person name="Starkenburg S.R."/>
            <person name="Cattolico R.A."/>
        </authorList>
    </citation>
    <scope>NUCLEOTIDE SEQUENCE</scope>
    <source>
        <strain evidence="2">CCMP291</strain>
    </source>
</reference>